<comment type="caution">
    <text evidence="1">The sequence shown here is derived from an EMBL/GenBank/DDBJ whole genome shotgun (WGS) entry which is preliminary data.</text>
</comment>
<gene>
    <name evidence="1" type="ORF">A6A05_02865</name>
</gene>
<accession>A0A178MJM7</accession>
<dbReference type="Proteomes" id="UP000078543">
    <property type="component" value="Unassembled WGS sequence"/>
</dbReference>
<sequence>MVAFICAMLTSQHLSAADRLPRLDAKDLVPITHGPNWVDLDGDGRKDLVVKSRWEINGPHSASVYSIQRHLGSNDPFRYEGPDWHLVPFIDGRRDQPHGFESIVTHEGADCILRDLRLFTHGKAPKTETLAVIAERETGEGFGDERPFTFRVFKWLRAKDVGDDEVQNFVGIAFRLVGEVRSKKAYCGANEAFRGEFGVSNPDTSDDRR</sequence>
<name>A0A178MJM7_9PROT</name>
<evidence type="ECO:0008006" key="3">
    <source>
        <dbReference type="Google" id="ProtNLM"/>
    </source>
</evidence>
<dbReference type="AlphaFoldDB" id="A0A178MJM7"/>
<protein>
    <recommendedName>
        <fullName evidence="3">VCBS repeat-containing protein</fullName>
    </recommendedName>
</protein>
<proteinExistence type="predicted"/>
<organism evidence="1 2">
    <name type="scientific">Magnetospirillum moscoviense</name>
    <dbReference type="NCBI Taxonomy" id="1437059"/>
    <lineage>
        <taxon>Bacteria</taxon>
        <taxon>Pseudomonadati</taxon>
        <taxon>Pseudomonadota</taxon>
        <taxon>Alphaproteobacteria</taxon>
        <taxon>Rhodospirillales</taxon>
        <taxon>Rhodospirillaceae</taxon>
        <taxon>Magnetospirillum</taxon>
    </lineage>
</organism>
<keyword evidence="2" id="KW-1185">Reference proteome</keyword>
<evidence type="ECO:0000313" key="2">
    <source>
        <dbReference type="Proteomes" id="UP000078543"/>
    </source>
</evidence>
<evidence type="ECO:0000313" key="1">
    <source>
        <dbReference type="EMBL" id="OAN48942.1"/>
    </source>
</evidence>
<reference evidence="1 2" key="1">
    <citation type="submission" date="2016-04" db="EMBL/GenBank/DDBJ databases">
        <title>Draft genome sequence of freshwater magnetotactic bacteria Magnetospirillum marisnigri SP-1 and Magnetospirillum moscoviense BB-1.</title>
        <authorList>
            <person name="Koziaeva V."/>
            <person name="Dziuba M.V."/>
            <person name="Ivanov T.M."/>
            <person name="Kuznetsov B."/>
            <person name="Grouzdev D.S."/>
        </authorList>
    </citation>
    <scope>NUCLEOTIDE SEQUENCE [LARGE SCALE GENOMIC DNA]</scope>
    <source>
        <strain evidence="1 2">BB-1</strain>
    </source>
</reference>
<dbReference type="EMBL" id="LWQU01000152">
    <property type="protein sequence ID" value="OAN48942.1"/>
    <property type="molecule type" value="Genomic_DNA"/>
</dbReference>
<dbReference type="OrthoDB" id="5950643at2"/>
<dbReference type="RefSeq" id="WP_068502064.1">
    <property type="nucleotide sequence ID" value="NZ_LWQU01000152.1"/>
</dbReference>